<reference evidence="2" key="2">
    <citation type="submission" date="2014-07" db="EMBL/GenBank/DDBJ databases">
        <authorList>
            <person name="Hull J."/>
        </authorList>
    </citation>
    <scope>NUCLEOTIDE SEQUENCE</scope>
</reference>
<dbReference type="EMBL" id="GBHO01041229">
    <property type="protein sequence ID" value="JAG02375.1"/>
    <property type="molecule type" value="Transcribed_RNA"/>
</dbReference>
<organism evidence="2">
    <name type="scientific">Lygus hesperus</name>
    <name type="common">Western plant bug</name>
    <dbReference type="NCBI Taxonomy" id="30085"/>
    <lineage>
        <taxon>Eukaryota</taxon>
        <taxon>Metazoa</taxon>
        <taxon>Ecdysozoa</taxon>
        <taxon>Arthropoda</taxon>
        <taxon>Hexapoda</taxon>
        <taxon>Insecta</taxon>
        <taxon>Pterygota</taxon>
        <taxon>Neoptera</taxon>
        <taxon>Paraneoptera</taxon>
        <taxon>Hemiptera</taxon>
        <taxon>Heteroptera</taxon>
        <taxon>Panheteroptera</taxon>
        <taxon>Cimicomorpha</taxon>
        <taxon>Miridae</taxon>
        <taxon>Mirini</taxon>
        <taxon>Lygus</taxon>
    </lineage>
</organism>
<evidence type="ECO:0000259" key="1">
    <source>
        <dbReference type="Pfam" id="PF07727"/>
    </source>
</evidence>
<dbReference type="InterPro" id="IPR013103">
    <property type="entry name" value="RVT_2"/>
</dbReference>
<protein>
    <submittedName>
        <fullName evidence="2">Retrovirus-related Pol polyprotein from transposon TNT 1-94</fullName>
    </submittedName>
</protein>
<name>A0A0A9WBY3_LYGHE</name>
<accession>A0A0A9WBY3</accession>
<dbReference type="AlphaFoldDB" id="A0A0A9WBY3"/>
<reference evidence="2" key="1">
    <citation type="journal article" date="2014" name="PLoS ONE">
        <title>Transcriptome-Based Identification of ABC Transporters in the Western Tarnished Plant Bug Lygus hesperus.</title>
        <authorList>
            <person name="Hull J.J."/>
            <person name="Chaney K."/>
            <person name="Geib S.M."/>
            <person name="Fabrick J.A."/>
            <person name="Brent C.S."/>
            <person name="Walsh D."/>
            <person name="Lavine L.C."/>
        </authorList>
    </citation>
    <scope>NUCLEOTIDE SEQUENCE</scope>
</reference>
<dbReference type="Pfam" id="PF07727">
    <property type="entry name" value="RVT_2"/>
    <property type="match status" value="1"/>
</dbReference>
<proteinExistence type="predicted"/>
<gene>
    <name evidence="2" type="primary">POLX_192</name>
    <name evidence="2" type="ORF">CM83_2863</name>
</gene>
<feature type="domain" description="Reverse transcriptase Ty1/copia-type" evidence="1">
    <location>
        <begin position="16"/>
        <end position="112"/>
    </location>
</feature>
<evidence type="ECO:0000313" key="2">
    <source>
        <dbReference type="EMBL" id="JAG02375.1"/>
    </source>
</evidence>
<sequence>MDSIRDELNSLESNGTWQYVPKSELDSGTKIIKARWVHKRKLEPDGNYRYKSRLVARGFADTNHYEVNEIYAPVARLSDVRLVLSIANKFDLELHQLDVKTAFLYRELDSCIHGGS</sequence>